<reference evidence="2" key="1">
    <citation type="submission" date="2014-11" db="EMBL/GenBank/DDBJ databases">
        <authorList>
            <person name="Zhu J."/>
            <person name="Qi W."/>
            <person name="Song R."/>
        </authorList>
    </citation>
    <scope>NUCLEOTIDE SEQUENCE</scope>
</reference>
<name>A0A1B1T8Z4_9ARCH</name>
<accession>A0A1B1T8Z4</accession>
<evidence type="ECO:0000313" key="2">
    <source>
        <dbReference type="EMBL" id="ANV78751.1"/>
    </source>
</evidence>
<protein>
    <submittedName>
        <fullName evidence="2">Uncharacterized protein</fullName>
    </submittedName>
</protein>
<sequence>MARPPAEVRFPGDKNRRKKVKVRGIKQASKQIQQRLEKDLDALLEDPKIFLPEIKAELGRPRRDMMAASLKEIEYVSKKRHDRKWLARRMVKRRGCMVSRALAGSLLAALDGDHSTVAVFNNPIYGTSSFIRRGNGKQAHQAAIQNYNNHKLRMLAWDEHAKSGHWFFSWKDGFEYTGMVPKSPENWIDAALEFSSVKFSGDKIRWSKGLDEETVQNNVFSDSGWLKITFQNGVIAGLSQNSLTKTEEGFVPSIALTMLPPKISEIIDTEWMWRPIGWPEDRALPTEGLEKLDEVLLAWMSMALEDSSLGRECRKSILNSIDEGYVSGNNWFDNESKKDFLEFLSGSEDEKEAIAAILDNLETGIHVRQDGFTFELEEKVVRFEENACHPLLVSLWKDHGLTILDQMFELSGEEAEEIYNKQLQRKQGFGAFLRELKNHLSTAKKLDSLPWSSVSLPKPLSFADKLIRKAGDDGVASTVSLARKGKDLDAAMGWAWLVVHDRTESDAWRFDSASRDKGSDWVPALHMLWDSAKLVLNENSEEAVSDYVEAMKKLAEISGAGKLTPP</sequence>
<dbReference type="EMBL" id="KP211799">
    <property type="protein sequence ID" value="ANV78751.1"/>
    <property type="molecule type" value="Genomic_DNA"/>
</dbReference>
<dbReference type="AlphaFoldDB" id="A0A1B1T8Z4"/>
<reference evidence="2" key="2">
    <citation type="journal article" date="2015" name="ISME J.">
        <title>A new class of marine Euryarchaeota group II from the Mediterranean deep chlorophyll maximum.</title>
        <authorList>
            <person name="Martin-Cuadrado A.B."/>
            <person name="Garcia-Heredia I."/>
            <person name="Molto A.G."/>
            <person name="Lopez-Ubeda R."/>
            <person name="Kimes N."/>
            <person name="Lopez-Garcia P."/>
            <person name="Moreira D."/>
            <person name="Rodriguez-Valera F."/>
        </authorList>
    </citation>
    <scope>NUCLEOTIDE SEQUENCE</scope>
</reference>
<organism evidence="2">
    <name type="scientific">uncultured Poseidoniia archaeon</name>
    <dbReference type="NCBI Taxonomy" id="1697135"/>
    <lineage>
        <taxon>Archaea</taxon>
        <taxon>Methanobacteriati</taxon>
        <taxon>Thermoplasmatota</taxon>
        <taxon>Candidatus Poseidoniia</taxon>
        <taxon>environmental samples</taxon>
    </lineage>
</organism>
<feature type="compositionally biased region" description="Basic residues" evidence="1">
    <location>
        <begin position="15"/>
        <end position="24"/>
    </location>
</feature>
<feature type="region of interest" description="Disordered" evidence="1">
    <location>
        <begin position="1"/>
        <end position="26"/>
    </location>
</feature>
<proteinExistence type="predicted"/>
<evidence type="ECO:0000256" key="1">
    <source>
        <dbReference type="SAM" id="MobiDB-lite"/>
    </source>
</evidence>